<dbReference type="Gene3D" id="2.60.120.260">
    <property type="entry name" value="Galactose-binding domain-like"/>
    <property type="match status" value="1"/>
</dbReference>
<dbReference type="InterPro" id="IPR036156">
    <property type="entry name" value="Beta-gal/glucu_dom_sf"/>
</dbReference>
<keyword evidence="3" id="KW-0326">Glycosidase</keyword>
<dbReference type="InterPro" id="IPR006102">
    <property type="entry name" value="Ig-like_GH2"/>
</dbReference>
<dbReference type="InterPro" id="IPR013783">
    <property type="entry name" value="Ig-like_fold"/>
</dbReference>
<dbReference type="KEGG" id="pgs:CPT03_07145"/>
<evidence type="ECO:0000313" key="9">
    <source>
        <dbReference type="Proteomes" id="UP000223749"/>
    </source>
</evidence>
<dbReference type="GO" id="GO:0004553">
    <property type="term" value="F:hydrolase activity, hydrolyzing O-glycosyl compounds"/>
    <property type="evidence" value="ECO:0007669"/>
    <property type="project" value="InterPro"/>
</dbReference>
<evidence type="ECO:0000259" key="6">
    <source>
        <dbReference type="Pfam" id="PF02836"/>
    </source>
</evidence>
<evidence type="ECO:0000256" key="3">
    <source>
        <dbReference type="ARBA" id="ARBA00023295"/>
    </source>
</evidence>
<proteinExistence type="inferred from homology"/>
<dbReference type="GO" id="GO:0005975">
    <property type="term" value="P:carbohydrate metabolic process"/>
    <property type="evidence" value="ECO:0007669"/>
    <property type="project" value="InterPro"/>
</dbReference>
<reference evidence="8 9" key="1">
    <citation type="submission" date="2017-10" db="EMBL/GenBank/DDBJ databases">
        <title>Whole genome of Pedobacter ginsengisoli T01R-27 isolated from tomato rhizosphere.</title>
        <authorList>
            <person name="Weon H.-Y."/>
            <person name="Lee S.A."/>
            <person name="Sang M.K."/>
            <person name="Song J."/>
        </authorList>
    </citation>
    <scope>NUCLEOTIDE SEQUENCE [LARGE SCALE GENOMIC DNA]</scope>
    <source>
        <strain evidence="8 9">T01R-27</strain>
    </source>
</reference>
<feature type="chain" id="PRO_5013810192" evidence="4">
    <location>
        <begin position="25"/>
        <end position="873"/>
    </location>
</feature>
<dbReference type="Gene3D" id="3.20.20.80">
    <property type="entry name" value="Glycosidases"/>
    <property type="match status" value="1"/>
</dbReference>
<dbReference type="PANTHER" id="PTHR42732">
    <property type="entry name" value="BETA-GALACTOSIDASE"/>
    <property type="match status" value="1"/>
</dbReference>
<dbReference type="EMBL" id="CP024091">
    <property type="protein sequence ID" value="ATP56261.1"/>
    <property type="molecule type" value="Genomic_DNA"/>
</dbReference>
<comment type="similarity">
    <text evidence="1">Belongs to the glycosyl hydrolase 2 family.</text>
</comment>
<evidence type="ECO:0000256" key="2">
    <source>
        <dbReference type="ARBA" id="ARBA00022801"/>
    </source>
</evidence>
<protein>
    <submittedName>
        <fullName evidence="8">Glycoside hydrolase family 2</fullName>
    </submittedName>
</protein>
<feature type="domain" description="Glycoside hydrolase family 2 catalytic" evidence="6">
    <location>
        <begin position="343"/>
        <end position="450"/>
    </location>
</feature>
<dbReference type="SUPFAM" id="SSF51445">
    <property type="entry name" value="(Trans)glycosidases"/>
    <property type="match status" value="1"/>
</dbReference>
<dbReference type="Pfam" id="PF02837">
    <property type="entry name" value="Glyco_hydro_2_N"/>
    <property type="match status" value="1"/>
</dbReference>
<dbReference type="Proteomes" id="UP000223749">
    <property type="component" value="Chromosome"/>
</dbReference>
<dbReference type="SUPFAM" id="SSF49303">
    <property type="entry name" value="beta-Galactosidase/glucuronidase domain"/>
    <property type="match status" value="1"/>
</dbReference>
<dbReference type="RefSeq" id="WP_099438203.1">
    <property type="nucleotide sequence ID" value="NZ_CP024091.1"/>
</dbReference>
<dbReference type="PANTHER" id="PTHR42732:SF2">
    <property type="entry name" value="BETA-MANNOSIDASE"/>
    <property type="match status" value="1"/>
</dbReference>
<dbReference type="InterPro" id="IPR051913">
    <property type="entry name" value="GH2_Domain-Containing"/>
</dbReference>
<dbReference type="InterPro" id="IPR006104">
    <property type="entry name" value="Glyco_hydro_2_N"/>
</dbReference>
<sequence>MKHKTKIVLLTAWLGGVLSHFAYAQQDWKIQPVQMQSRWAKNVKPANAHQEYPRPQLQRKTWTNLNGLWDYVITKKEDQRPNSFTGKILVPYPIESALSGVKKALMPDEYLWYKKILAKPILKLGERVMLNFGAVDWQATVFVNGKEIGEHQGGYTAFSFDITDLLRSGNNELMVRVFDPTDQGIGPHGKQVLDPGNIYYTPSSGIWQTVWLETVPKDYIESLIITPDIDKSLVKVKVNAAGNNDVALTVGGRTVTGKANSVIKIPITSVKLWTPDDPYLYDLKVTMGKDVIQSYFGMRKVSIGKDSKGFDRIMLNNKYTYNLGTLDQGFWPDGLYTAPTDEALAFDIKAIKAMGFNTIRKHIKIEPARWYYHADKIGMMVWQDFVDPNQRLPEGAKEEFEKEAKETMDQLHNYPSITSWVVFNEGWGRYDQERLTKWAKNYDPDRLVNGHSGELLYIDGKPREEVQNPYPSSDMTDVHSYPNPMNPPLQAGKVRVLGEFGGVGVPVPGHQWDDEKGWGYVQVYPKELEGKYDGMVKQLKQLEEEGLSGSIYTQPFDVEGEENGLMTYDREIIKIPLTRLREIHSQMISLKSDGFKLNPKFRIAENIDANDTDERYPELLAAFEKGKRDSVFLRRLTLMAIRKSDQPNATKVGAAYITGLKDLYTKESLLFIKQITRTSKDTGFTLFLNSKTKVNEVLGKNAAESKIRGIIGQEEVKPYMEGTNANPDWDEITKKVEAKYGDLGLEKVYGAQMVWYLDKKDWVNFGKYYALYYQTAIARSEYHINNISWHVFLYITDPKVLDIAVKTTQYNVETFAKNDPNGIDTYANLLYKAGRKEEAIEWEEKAVKLSKDEKVFVEILEKMRADKPTWSGQ</sequence>
<accession>A0A2D1U3U1</accession>
<evidence type="ECO:0000256" key="4">
    <source>
        <dbReference type="SAM" id="SignalP"/>
    </source>
</evidence>
<keyword evidence="9" id="KW-1185">Reference proteome</keyword>
<evidence type="ECO:0000259" key="7">
    <source>
        <dbReference type="Pfam" id="PF02837"/>
    </source>
</evidence>
<name>A0A2D1U3U1_9SPHI</name>
<feature type="signal peptide" evidence="4">
    <location>
        <begin position="1"/>
        <end position="24"/>
    </location>
</feature>
<dbReference type="InterPro" id="IPR017853">
    <property type="entry name" value="GH"/>
</dbReference>
<organism evidence="8 9">
    <name type="scientific">Pedobacter ginsengisoli</name>
    <dbReference type="NCBI Taxonomy" id="363852"/>
    <lineage>
        <taxon>Bacteria</taxon>
        <taxon>Pseudomonadati</taxon>
        <taxon>Bacteroidota</taxon>
        <taxon>Sphingobacteriia</taxon>
        <taxon>Sphingobacteriales</taxon>
        <taxon>Sphingobacteriaceae</taxon>
        <taxon>Pedobacter</taxon>
    </lineage>
</organism>
<evidence type="ECO:0000256" key="1">
    <source>
        <dbReference type="ARBA" id="ARBA00007401"/>
    </source>
</evidence>
<dbReference type="Gene3D" id="2.60.40.10">
    <property type="entry name" value="Immunoglobulins"/>
    <property type="match status" value="1"/>
</dbReference>
<feature type="domain" description="Glycoside hydrolase family 2 immunoglobulin-like beta-sandwich" evidence="5">
    <location>
        <begin position="236"/>
        <end position="299"/>
    </location>
</feature>
<gene>
    <name evidence="8" type="ORF">CPT03_07145</name>
</gene>
<dbReference type="AlphaFoldDB" id="A0A2D1U3U1"/>
<dbReference type="SUPFAM" id="SSF49785">
    <property type="entry name" value="Galactose-binding domain-like"/>
    <property type="match status" value="1"/>
</dbReference>
<keyword evidence="2 8" id="KW-0378">Hydrolase</keyword>
<dbReference type="Pfam" id="PF02836">
    <property type="entry name" value="Glyco_hydro_2_C"/>
    <property type="match status" value="1"/>
</dbReference>
<dbReference type="Pfam" id="PF00703">
    <property type="entry name" value="Glyco_hydro_2"/>
    <property type="match status" value="1"/>
</dbReference>
<evidence type="ECO:0000259" key="5">
    <source>
        <dbReference type="Pfam" id="PF00703"/>
    </source>
</evidence>
<evidence type="ECO:0000313" key="8">
    <source>
        <dbReference type="EMBL" id="ATP56261.1"/>
    </source>
</evidence>
<feature type="domain" description="Glycosyl hydrolases family 2 sugar binding" evidence="7">
    <location>
        <begin position="110"/>
        <end position="182"/>
    </location>
</feature>
<keyword evidence="4" id="KW-0732">Signal</keyword>
<dbReference type="InterPro" id="IPR008979">
    <property type="entry name" value="Galactose-bd-like_sf"/>
</dbReference>
<dbReference type="OrthoDB" id="9801077at2"/>
<dbReference type="InterPro" id="IPR006103">
    <property type="entry name" value="Glyco_hydro_2_cat"/>
</dbReference>